<keyword evidence="4" id="KW-1185">Reference proteome</keyword>
<evidence type="ECO:0000313" key="4">
    <source>
        <dbReference type="Proteomes" id="UP001178507"/>
    </source>
</evidence>
<keyword evidence="1" id="KW-0472">Membrane</keyword>
<proteinExistence type="predicted"/>
<dbReference type="AlphaFoldDB" id="A0AA36ICV9"/>
<reference evidence="3" key="1">
    <citation type="submission" date="2023-08" db="EMBL/GenBank/DDBJ databases">
        <authorList>
            <person name="Chen Y."/>
            <person name="Shah S."/>
            <person name="Dougan E. K."/>
            <person name="Thang M."/>
            <person name="Chan C."/>
        </authorList>
    </citation>
    <scope>NUCLEOTIDE SEQUENCE</scope>
</reference>
<evidence type="ECO:0000256" key="2">
    <source>
        <dbReference type="SAM" id="SignalP"/>
    </source>
</evidence>
<feature type="transmembrane region" description="Helical" evidence="1">
    <location>
        <begin position="291"/>
        <end position="315"/>
    </location>
</feature>
<keyword evidence="1" id="KW-1133">Transmembrane helix</keyword>
<dbReference type="InterPro" id="IPR027417">
    <property type="entry name" value="P-loop_NTPase"/>
</dbReference>
<keyword evidence="1" id="KW-0812">Transmembrane</keyword>
<gene>
    <name evidence="3" type="ORF">EVOR1521_LOCUS11810</name>
</gene>
<dbReference type="Proteomes" id="UP001178507">
    <property type="component" value="Unassembled WGS sequence"/>
</dbReference>
<dbReference type="PANTHER" id="PTHR36978:SF4">
    <property type="entry name" value="P-LOOP CONTAINING NUCLEOSIDE TRIPHOSPHATE HYDROLASE PROTEIN"/>
    <property type="match status" value="1"/>
</dbReference>
<feature type="signal peptide" evidence="2">
    <location>
        <begin position="1"/>
        <end position="16"/>
    </location>
</feature>
<dbReference type="Gene3D" id="3.40.50.300">
    <property type="entry name" value="P-loop containing nucleotide triphosphate hydrolases"/>
    <property type="match status" value="1"/>
</dbReference>
<feature type="chain" id="PRO_5041303767" evidence="2">
    <location>
        <begin position="17"/>
        <end position="335"/>
    </location>
</feature>
<keyword evidence="2" id="KW-0732">Signal</keyword>
<dbReference type="PANTHER" id="PTHR36978">
    <property type="entry name" value="P-LOOP CONTAINING NUCLEOTIDE TRIPHOSPHATE HYDROLASE"/>
    <property type="match status" value="1"/>
</dbReference>
<evidence type="ECO:0000256" key="1">
    <source>
        <dbReference type="SAM" id="Phobius"/>
    </source>
</evidence>
<comment type="caution">
    <text evidence="3">The sequence shown here is derived from an EMBL/GenBank/DDBJ whole genome shotgun (WGS) entry which is preliminary data.</text>
</comment>
<dbReference type="SUPFAM" id="SSF52540">
    <property type="entry name" value="P-loop containing nucleoside triphosphate hydrolases"/>
    <property type="match status" value="1"/>
</dbReference>
<dbReference type="EMBL" id="CAUJNA010001202">
    <property type="protein sequence ID" value="CAJ1385149.1"/>
    <property type="molecule type" value="Genomic_DNA"/>
</dbReference>
<dbReference type="Pfam" id="PF17784">
    <property type="entry name" value="Sulfotransfer_4"/>
    <property type="match status" value="1"/>
</dbReference>
<protein>
    <submittedName>
        <fullName evidence="3">Uncharacterized protein</fullName>
    </submittedName>
</protein>
<accession>A0AA36ICV9</accession>
<evidence type="ECO:0000313" key="3">
    <source>
        <dbReference type="EMBL" id="CAJ1385149.1"/>
    </source>
</evidence>
<organism evidence="3 4">
    <name type="scientific">Effrenium voratum</name>
    <dbReference type="NCBI Taxonomy" id="2562239"/>
    <lineage>
        <taxon>Eukaryota</taxon>
        <taxon>Sar</taxon>
        <taxon>Alveolata</taxon>
        <taxon>Dinophyceae</taxon>
        <taxon>Suessiales</taxon>
        <taxon>Symbiodiniaceae</taxon>
        <taxon>Effrenium</taxon>
    </lineage>
</organism>
<sequence length="335" mass="38933">MILRAWLLAAVGVAAADEGWSFWSSLRLVSGFLGLDHLREKKQRRAQLAIIGAGFSRTGTKSMETALSQLGYQIYDMRSMLQLGHVEGWLEAAQTWRRGNSTALEKMLQTVEELGYTATLDLPMNLLAPALAEIRPSAKVVMTVRPLEEWLESWANVNEVMSCLVVRPWRWLVDLNFNQQMLKVLYDFHWPYPEYPEHVRRPLPWFEIVTSLPGFEPSMREEWLQLHRRLQQDLEPMGRRVLVFDVRQGWPVLAEFLEVPIPEGDFPRTNSIAGMRLARRVLDVLAAALPLWVPLALWLLWVLMLQLCCCFLRLIPRMNLARRIWKWKHPKAKTK</sequence>
<dbReference type="InterPro" id="IPR040632">
    <property type="entry name" value="Sulfotransfer_4"/>
</dbReference>
<name>A0AA36ICV9_9DINO</name>